<dbReference type="PANTHER" id="PTHR14226:SF78">
    <property type="entry name" value="SLR0060 PROTEIN"/>
    <property type="match status" value="1"/>
</dbReference>
<feature type="short sequence motif" description="GXSXG" evidence="4">
    <location>
        <begin position="37"/>
        <end position="41"/>
    </location>
</feature>
<dbReference type="GO" id="GO:0016787">
    <property type="term" value="F:hydrolase activity"/>
    <property type="evidence" value="ECO:0007669"/>
    <property type="project" value="UniProtKB-UniRule"/>
</dbReference>
<dbReference type="PROSITE" id="PS51635">
    <property type="entry name" value="PNPLA"/>
    <property type="match status" value="1"/>
</dbReference>
<dbReference type="RefSeq" id="WP_188930714.1">
    <property type="nucleotide sequence ID" value="NZ_BMJC01000002.1"/>
</dbReference>
<feature type="active site" description="Nucleophile" evidence="4">
    <location>
        <position position="39"/>
    </location>
</feature>
<feature type="short sequence motif" description="DGA/G" evidence="4">
    <location>
        <begin position="151"/>
        <end position="153"/>
    </location>
</feature>
<evidence type="ECO:0000256" key="1">
    <source>
        <dbReference type="ARBA" id="ARBA00022801"/>
    </source>
</evidence>
<dbReference type="InterPro" id="IPR050301">
    <property type="entry name" value="NTE"/>
</dbReference>
<comment type="caution">
    <text evidence="4">Lacks conserved residue(s) required for the propagation of feature annotation.</text>
</comment>
<name>A0A8J2XSZ6_9BACT</name>
<sequence length="256" mass="28055">MQKIGIVLSGGGTRAIAHLGVLHALEERGIRPTVLAGTSAGALIAALYAAGLPPEQIRDLFRETAYFGISYFHVGRPGIFNMDALRAGLEKYLPFQQFEDLPHRLFVAATNLTEAKSEIISSGALIEPLLASSCVPGVFEPIVYRNSEWVDGGVLNNFPVEAILPHCDYIIGSHVNRQNDPMPTGRSLHKAHILERCFHLAIARSVYEKAHLCHVFLDHPGLSDFGIFESKDADKLFQLGHEFCTRSLPSTILSAE</sequence>
<accession>A0A8J2XSZ6</accession>
<dbReference type="Gene3D" id="3.40.1090.10">
    <property type="entry name" value="Cytosolic phospholipase A2 catalytic domain"/>
    <property type="match status" value="2"/>
</dbReference>
<keyword evidence="3 4" id="KW-0443">Lipid metabolism</keyword>
<reference evidence="6" key="2">
    <citation type="submission" date="2020-09" db="EMBL/GenBank/DDBJ databases">
        <authorList>
            <person name="Sun Q."/>
            <person name="Zhou Y."/>
        </authorList>
    </citation>
    <scope>NUCLEOTIDE SEQUENCE</scope>
    <source>
        <strain evidence="6">CGMCC 1.15448</strain>
    </source>
</reference>
<dbReference type="EMBL" id="BMJC01000002">
    <property type="protein sequence ID" value="GGA94785.1"/>
    <property type="molecule type" value="Genomic_DNA"/>
</dbReference>
<dbReference type="PANTHER" id="PTHR14226">
    <property type="entry name" value="NEUROPATHY TARGET ESTERASE/SWISS CHEESE D.MELANOGASTER"/>
    <property type="match status" value="1"/>
</dbReference>
<keyword evidence="2 4" id="KW-0442">Lipid degradation</keyword>
<dbReference type="Proteomes" id="UP000607559">
    <property type="component" value="Unassembled WGS sequence"/>
</dbReference>
<feature type="active site" description="Proton acceptor" evidence="4">
    <location>
        <position position="151"/>
    </location>
</feature>
<evidence type="ECO:0000256" key="2">
    <source>
        <dbReference type="ARBA" id="ARBA00022963"/>
    </source>
</evidence>
<proteinExistence type="predicted"/>
<dbReference type="Pfam" id="PF01734">
    <property type="entry name" value="Patatin"/>
    <property type="match status" value="1"/>
</dbReference>
<dbReference type="InterPro" id="IPR016035">
    <property type="entry name" value="Acyl_Trfase/lysoPLipase"/>
</dbReference>
<dbReference type="GO" id="GO:0016042">
    <property type="term" value="P:lipid catabolic process"/>
    <property type="evidence" value="ECO:0007669"/>
    <property type="project" value="UniProtKB-UniRule"/>
</dbReference>
<evidence type="ECO:0000313" key="6">
    <source>
        <dbReference type="EMBL" id="GGA94785.1"/>
    </source>
</evidence>
<reference evidence="6" key="1">
    <citation type="journal article" date="2014" name="Int. J. Syst. Evol. Microbiol.">
        <title>Complete genome sequence of Corynebacterium casei LMG S-19264T (=DSM 44701T), isolated from a smear-ripened cheese.</title>
        <authorList>
            <consortium name="US DOE Joint Genome Institute (JGI-PGF)"/>
            <person name="Walter F."/>
            <person name="Albersmeier A."/>
            <person name="Kalinowski J."/>
            <person name="Ruckert C."/>
        </authorList>
    </citation>
    <scope>NUCLEOTIDE SEQUENCE</scope>
    <source>
        <strain evidence="6">CGMCC 1.15448</strain>
    </source>
</reference>
<dbReference type="SUPFAM" id="SSF52151">
    <property type="entry name" value="FabD/lysophospholipase-like"/>
    <property type="match status" value="1"/>
</dbReference>
<dbReference type="AlphaFoldDB" id="A0A8J2XSZ6"/>
<feature type="domain" description="PNPLA" evidence="5">
    <location>
        <begin position="6"/>
        <end position="164"/>
    </location>
</feature>
<evidence type="ECO:0000259" key="5">
    <source>
        <dbReference type="PROSITE" id="PS51635"/>
    </source>
</evidence>
<protein>
    <recommendedName>
        <fullName evidence="5">PNPLA domain-containing protein</fullName>
    </recommendedName>
</protein>
<gene>
    <name evidence="6" type="ORF">GCM10011511_17620</name>
</gene>
<comment type="caution">
    <text evidence="6">The sequence shown here is derived from an EMBL/GenBank/DDBJ whole genome shotgun (WGS) entry which is preliminary data.</text>
</comment>
<dbReference type="CDD" id="cd07205">
    <property type="entry name" value="Pat_PNPLA6_PNPLA7_NTE1_like"/>
    <property type="match status" value="1"/>
</dbReference>
<evidence type="ECO:0000256" key="4">
    <source>
        <dbReference type="PROSITE-ProRule" id="PRU01161"/>
    </source>
</evidence>
<evidence type="ECO:0000256" key="3">
    <source>
        <dbReference type="ARBA" id="ARBA00023098"/>
    </source>
</evidence>
<evidence type="ECO:0000313" key="7">
    <source>
        <dbReference type="Proteomes" id="UP000607559"/>
    </source>
</evidence>
<keyword evidence="7" id="KW-1185">Reference proteome</keyword>
<keyword evidence="1 4" id="KW-0378">Hydrolase</keyword>
<dbReference type="InterPro" id="IPR002641">
    <property type="entry name" value="PNPLA_dom"/>
</dbReference>
<organism evidence="6 7">
    <name type="scientific">Puia dinghuensis</name>
    <dbReference type="NCBI Taxonomy" id="1792502"/>
    <lineage>
        <taxon>Bacteria</taxon>
        <taxon>Pseudomonadati</taxon>
        <taxon>Bacteroidota</taxon>
        <taxon>Chitinophagia</taxon>
        <taxon>Chitinophagales</taxon>
        <taxon>Chitinophagaceae</taxon>
        <taxon>Puia</taxon>
    </lineage>
</organism>